<proteinExistence type="predicted"/>
<dbReference type="Proteomes" id="UP001229651">
    <property type="component" value="Unassembled WGS sequence"/>
</dbReference>
<evidence type="ECO:0000256" key="1">
    <source>
        <dbReference type="SAM" id="Phobius"/>
    </source>
</evidence>
<comment type="caution">
    <text evidence="2">The sequence shown here is derived from an EMBL/GenBank/DDBJ whole genome shotgun (WGS) entry which is preliminary data.</text>
</comment>
<keyword evidence="1" id="KW-0812">Transmembrane</keyword>
<protein>
    <submittedName>
        <fullName evidence="2">Uncharacterized protein</fullName>
    </submittedName>
</protein>
<keyword evidence="1" id="KW-0472">Membrane</keyword>
<feature type="transmembrane region" description="Helical" evidence="1">
    <location>
        <begin position="43"/>
        <end position="64"/>
    </location>
</feature>
<evidence type="ECO:0000313" key="2">
    <source>
        <dbReference type="EMBL" id="MDQ0382901.1"/>
    </source>
</evidence>
<keyword evidence="3" id="KW-1185">Reference proteome</keyword>
<gene>
    <name evidence="2" type="ORF">FB470_006895</name>
</gene>
<reference evidence="2 3" key="1">
    <citation type="submission" date="2023-07" db="EMBL/GenBank/DDBJ databases">
        <title>Sequencing the genomes of 1000 actinobacteria strains.</title>
        <authorList>
            <person name="Klenk H.-P."/>
        </authorList>
    </citation>
    <scope>NUCLEOTIDE SEQUENCE [LARGE SCALE GENOMIC DNA]</scope>
    <source>
        <strain evidence="2 3">DSM 45805</strain>
    </source>
</reference>
<evidence type="ECO:0000313" key="3">
    <source>
        <dbReference type="Proteomes" id="UP001229651"/>
    </source>
</evidence>
<name>A0ABU0F5Q4_9PSEU</name>
<organism evidence="2 3">
    <name type="scientific">Amycolatopsis thermophila</name>
    <dbReference type="NCBI Taxonomy" id="206084"/>
    <lineage>
        <taxon>Bacteria</taxon>
        <taxon>Bacillati</taxon>
        <taxon>Actinomycetota</taxon>
        <taxon>Actinomycetes</taxon>
        <taxon>Pseudonocardiales</taxon>
        <taxon>Pseudonocardiaceae</taxon>
        <taxon>Amycolatopsis</taxon>
    </lineage>
</organism>
<accession>A0ABU0F5Q4</accession>
<dbReference type="EMBL" id="JAUSUT010000001">
    <property type="protein sequence ID" value="MDQ0382901.1"/>
    <property type="molecule type" value="Genomic_DNA"/>
</dbReference>
<keyword evidence="1" id="KW-1133">Transmembrane helix</keyword>
<dbReference type="RefSeq" id="WP_306998466.1">
    <property type="nucleotide sequence ID" value="NZ_JAUSUT010000001.1"/>
</dbReference>
<sequence>MSQQPRRQDTGGRRTIVLVPVTLLSTAALVATVVTALAGRPAIASACALAFLSAAAVLVVELLASGGYHFEVRRYLGGW</sequence>
<feature type="transmembrane region" description="Helical" evidence="1">
    <location>
        <begin position="16"/>
        <end position="37"/>
    </location>
</feature>